<feature type="transmembrane region" description="Helical" evidence="4">
    <location>
        <begin position="182"/>
        <end position="204"/>
    </location>
</feature>
<evidence type="ECO:0000256" key="1">
    <source>
        <dbReference type="ARBA" id="ARBA00022737"/>
    </source>
</evidence>
<accession>A0A225WN84</accession>
<dbReference type="Proteomes" id="UP000198211">
    <property type="component" value="Unassembled WGS sequence"/>
</dbReference>
<keyword evidence="4" id="KW-1133">Transmembrane helix</keyword>
<feature type="repeat" description="ANK" evidence="3">
    <location>
        <begin position="42"/>
        <end position="74"/>
    </location>
</feature>
<name>A0A225WN84_9STRA</name>
<dbReference type="AlphaFoldDB" id="A0A225WN84"/>
<keyword evidence="4" id="KW-0472">Membrane</keyword>
<gene>
    <name evidence="5" type="ORF">PHMEG_0006707</name>
</gene>
<dbReference type="InterPro" id="IPR002110">
    <property type="entry name" value="Ankyrin_rpt"/>
</dbReference>
<dbReference type="Pfam" id="PF12796">
    <property type="entry name" value="Ank_2"/>
    <property type="match status" value="1"/>
</dbReference>
<protein>
    <submittedName>
        <fullName evidence="5">Uncharacterized protein</fullName>
    </submittedName>
</protein>
<dbReference type="Gene3D" id="1.25.40.20">
    <property type="entry name" value="Ankyrin repeat-containing domain"/>
    <property type="match status" value="2"/>
</dbReference>
<evidence type="ECO:0000256" key="4">
    <source>
        <dbReference type="SAM" id="Phobius"/>
    </source>
</evidence>
<dbReference type="InterPro" id="IPR036770">
    <property type="entry name" value="Ankyrin_rpt-contain_sf"/>
</dbReference>
<dbReference type="PANTHER" id="PTHR24166">
    <property type="entry name" value="ROLLING PEBBLES, ISOFORM B"/>
    <property type="match status" value="1"/>
</dbReference>
<evidence type="ECO:0000313" key="6">
    <source>
        <dbReference type="Proteomes" id="UP000198211"/>
    </source>
</evidence>
<dbReference type="SMART" id="SM00248">
    <property type="entry name" value="ANK"/>
    <property type="match status" value="3"/>
</dbReference>
<dbReference type="InterPro" id="IPR050889">
    <property type="entry name" value="Dendritic_Spine_Reg/Scaffold"/>
</dbReference>
<evidence type="ECO:0000313" key="5">
    <source>
        <dbReference type="EMBL" id="OWZ19096.1"/>
    </source>
</evidence>
<feature type="repeat" description="ANK" evidence="3">
    <location>
        <begin position="75"/>
        <end position="107"/>
    </location>
</feature>
<dbReference type="SUPFAM" id="SSF48403">
    <property type="entry name" value="Ankyrin repeat"/>
    <property type="match status" value="1"/>
</dbReference>
<dbReference type="PROSITE" id="PS50088">
    <property type="entry name" value="ANK_REPEAT"/>
    <property type="match status" value="2"/>
</dbReference>
<dbReference type="STRING" id="4795.A0A225WN84"/>
<sequence>MMQVLIWLMTMVTVHLSLLLKEGILLWFSFEHKASLDLANKVGKTPLISASQNGHVEVVKLLLAEGVTIDFLDPKGNTGLHVACENGHLEVVKRLVERGASTVSNDKSGRDAIGITLEAGHVEITDYLSKLPVQNQQMDIWKCYGCCGLLVCKIVQRMRWLEQLEMCSWRWWYGCMKLAHEAVIVLSCGMLPAMGTLTLSSGFIKMSI</sequence>
<keyword evidence="4" id="KW-0812">Transmembrane</keyword>
<dbReference type="OrthoDB" id="90295at2759"/>
<keyword evidence="2 3" id="KW-0040">ANK repeat</keyword>
<dbReference type="PROSITE" id="PS50297">
    <property type="entry name" value="ANK_REP_REGION"/>
    <property type="match status" value="2"/>
</dbReference>
<proteinExistence type="predicted"/>
<dbReference type="PANTHER" id="PTHR24166:SF48">
    <property type="entry name" value="PROTEIN VAPYRIN"/>
    <property type="match status" value="1"/>
</dbReference>
<keyword evidence="1" id="KW-0677">Repeat</keyword>
<evidence type="ECO:0000256" key="2">
    <source>
        <dbReference type="ARBA" id="ARBA00023043"/>
    </source>
</evidence>
<comment type="caution">
    <text evidence="5">The sequence shown here is derived from an EMBL/GenBank/DDBJ whole genome shotgun (WGS) entry which is preliminary data.</text>
</comment>
<evidence type="ECO:0000256" key="3">
    <source>
        <dbReference type="PROSITE-ProRule" id="PRU00023"/>
    </source>
</evidence>
<keyword evidence="6" id="KW-1185">Reference proteome</keyword>
<reference evidence="6" key="1">
    <citation type="submission" date="2017-03" db="EMBL/GenBank/DDBJ databases">
        <title>Phytopthora megakarya and P. palmivora, two closely related causual agents of cacao black pod achieved similar genome size and gene model numbers by different mechanisms.</title>
        <authorList>
            <person name="Ali S."/>
            <person name="Shao J."/>
            <person name="Larry D.J."/>
            <person name="Kronmiller B."/>
            <person name="Shen D."/>
            <person name="Strem M.D."/>
            <person name="Melnick R.L."/>
            <person name="Guiltinan M.J."/>
            <person name="Tyler B.M."/>
            <person name="Meinhardt L.W."/>
            <person name="Bailey B.A."/>
        </authorList>
    </citation>
    <scope>NUCLEOTIDE SEQUENCE [LARGE SCALE GENOMIC DNA]</scope>
    <source>
        <strain evidence="6">zdho120</strain>
    </source>
</reference>
<organism evidence="5 6">
    <name type="scientific">Phytophthora megakarya</name>
    <dbReference type="NCBI Taxonomy" id="4795"/>
    <lineage>
        <taxon>Eukaryota</taxon>
        <taxon>Sar</taxon>
        <taxon>Stramenopiles</taxon>
        <taxon>Oomycota</taxon>
        <taxon>Peronosporomycetes</taxon>
        <taxon>Peronosporales</taxon>
        <taxon>Peronosporaceae</taxon>
        <taxon>Phytophthora</taxon>
    </lineage>
</organism>
<dbReference type="EMBL" id="NBNE01000489">
    <property type="protein sequence ID" value="OWZ19096.1"/>
    <property type="molecule type" value="Genomic_DNA"/>
</dbReference>